<dbReference type="FunFam" id="3.30.379.10:FF:000006">
    <property type="entry name" value="Extracellular xylan exo-alpha-(1-&gt;2)-glucuronosidase"/>
    <property type="match status" value="1"/>
</dbReference>
<dbReference type="Gene3D" id="3.90.1330.10">
    <property type="entry name" value="Alpha-glucuronidase, C-terminal domain"/>
    <property type="match status" value="1"/>
</dbReference>
<dbReference type="EC" id="3.2.1.131" evidence="8"/>
<comment type="catalytic activity">
    <reaction evidence="8">
        <text>Hydrolysis of (1-&gt;2)-alpha-D-(4-O-methyl)glucuronosyl links in the main chain of hardwood xylans.</text>
        <dbReference type="EC" id="3.2.1.131"/>
    </reaction>
</comment>
<dbReference type="InterPro" id="IPR011100">
    <property type="entry name" value="Glyco_hydro_67_cat"/>
</dbReference>
<dbReference type="Proteomes" id="UP000436858">
    <property type="component" value="Unassembled WGS sequence"/>
</dbReference>
<proteinExistence type="inferred from homology"/>
<comment type="caution">
    <text evidence="9">The sequence shown here is derived from an EMBL/GenBank/DDBJ whole genome shotgun (WGS) entry which is preliminary data.</text>
</comment>
<dbReference type="Gene3D" id="3.30.379.10">
    <property type="entry name" value="Chitobiase/beta-hexosaminidase domain 2-like"/>
    <property type="match status" value="1"/>
</dbReference>
<keyword evidence="6 8" id="KW-0624">Polysaccharide degradation</keyword>
<evidence type="ECO:0000256" key="8">
    <source>
        <dbReference type="RuleBase" id="RU361198"/>
    </source>
</evidence>
<dbReference type="GO" id="GO:0005576">
    <property type="term" value="C:extracellular region"/>
    <property type="evidence" value="ECO:0007669"/>
    <property type="project" value="InterPro"/>
</dbReference>
<evidence type="ECO:0000256" key="1">
    <source>
        <dbReference type="ARBA" id="ARBA00008833"/>
    </source>
</evidence>
<dbReference type="PANTHER" id="PTHR39207:SF1">
    <property type="entry name" value="ALPHA-GLUCURONIDASE A"/>
    <property type="match status" value="1"/>
</dbReference>
<keyword evidence="5 7" id="KW-0326">Glycosidase</keyword>
<dbReference type="Pfam" id="PF07477">
    <property type="entry name" value="Glyco_hydro_67C"/>
    <property type="match status" value="1"/>
</dbReference>
<keyword evidence="3 7" id="KW-0378">Hydrolase</keyword>
<dbReference type="PANTHER" id="PTHR39207">
    <property type="entry name" value="ALPHA-GLUCURONIDASE A"/>
    <property type="match status" value="1"/>
</dbReference>
<dbReference type="AlphaFoldDB" id="A0A6I0SQL8"/>
<keyword evidence="2 7" id="KW-0858">Xylan degradation</keyword>
<reference evidence="9 10" key="1">
    <citation type="journal article" date="2019" name="Nat. Med.">
        <title>A library of human gut bacterial isolates paired with longitudinal multiomics data enables mechanistic microbiome research.</title>
        <authorList>
            <person name="Poyet M."/>
            <person name="Groussin M."/>
            <person name="Gibbons S.M."/>
            <person name="Avila-Pacheco J."/>
            <person name="Jiang X."/>
            <person name="Kearney S.M."/>
            <person name="Perrotta A.R."/>
            <person name="Berdy B."/>
            <person name="Zhao S."/>
            <person name="Lieberman T.D."/>
            <person name="Swanson P.K."/>
            <person name="Smith M."/>
            <person name="Roesemann S."/>
            <person name="Alexander J.E."/>
            <person name="Rich S.A."/>
            <person name="Livny J."/>
            <person name="Vlamakis H."/>
            <person name="Clish C."/>
            <person name="Bullock K."/>
            <person name="Deik A."/>
            <person name="Scott J."/>
            <person name="Pierce K.A."/>
            <person name="Xavier R.J."/>
            <person name="Alm E.J."/>
        </authorList>
    </citation>
    <scope>NUCLEOTIDE SEQUENCE [LARGE SCALE GENOMIC DNA]</scope>
    <source>
        <strain evidence="9 10">BIOML-A162</strain>
    </source>
</reference>
<dbReference type="Pfam" id="PF07488">
    <property type="entry name" value="Glyco_hydro_67M"/>
    <property type="match status" value="1"/>
</dbReference>
<sequence>MEHKLKTFCIGALLMLLQVNETLAESGYELWLRYHLIEDVALKRYYQIKNSSIVFTARTQKQLVAKTELYNGLKGLLDFTIQETHDVKDNCLLVGNVESSPLIASLLGAKELDSLGDEGYIIRSLQIKQKKVTVVAAQKDQGLLYAIFHYLKLIQTHQSLDEVSVKEVPKIIYRVLNHWDNLDGTIERGYAGYSLWDWERLPYYRSQRCVDYARANASIGINGIVLNNVNANAKSLRTEWLIKAAGLADSFRPYGIRVFLTARFSAPQEIGNLDTSDPMNPKVKQWWKNKVAEIYEYIPDFGGFLIKANSEGQPGPQDYGRTHAEGANMIAEALQPYGGILFWRAFVYKNERHVDRVVTGYNEFKPLDGQFKENVFLQTKNGAIDFQPREPFHPLFGKMPNTALSLEFQITQENLGHAGHLVYLAPLFEETLQSDVYGDGKGNTVSKILQNCHETCGMSAIAGVSNVGTDLNWTGYLFGQANWHAFGRLAWNPDLTSEKVSEEWVRMTFSNREDVVDSIKRMMLISREAAVNYMMPLGLNHIMNFHTHNGPEPWHDDPLWTAYDYHQVTKDSIGVDRTGKGSKATGQYHKLVGAYFENLETCPDRYLLWFHRLPWEYKMKSGQTLWNELVDHYYKGVEEVRTMQSIWTSLKDVIDDERFTSTEDLLQNQEREAVWWRDACLLFFKEYSQMPIPEVYESPRYSLDYYKKIPFPYDWDKTQMFK</sequence>
<dbReference type="EMBL" id="WCRY01000027">
    <property type="protein sequence ID" value="KAB4475318.1"/>
    <property type="molecule type" value="Genomic_DNA"/>
</dbReference>
<keyword evidence="4 8" id="KW-0119">Carbohydrate metabolism</keyword>
<evidence type="ECO:0000313" key="10">
    <source>
        <dbReference type="Proteomes" id="UP000436858"/>
    </source>
</evidence>
<evidence type="ECO:0000256" key="4">
    <source>
        <dbReference type="ARBA" id="ARBA00023277"/>
    </source>
</evidence>
<dbReference type="SUPFAM" id="SSF55545">
    <property type="entry name" value="beta-N-acetylhexosaminidase-like domain"/>
    <property type="match status" value="1"/>
</dbReference>
<organism evidence="9 10">
    <name type="scientific">Bacteroides thetaiotaomicron</name>
    <dbReference type="NCBI Taxonomy" id="818"/>
    <lineage>
        <taxon>Bacteria</taxon>
        <taxon>Pseudomonadati</taxon>
        <taxon>Bacteroidota</taxon>
        <taxon>Bacteroidia</taxon>
        <taxon>Bacteroidales</taxon>
        <taxon>Bacteroidaceae</taxon>
        <taxon>Bacteroides</taxon>
    </lineage>
</organism>
<dbReference type="Gene3D" id="3.20.20.80">
    <property type="entry name" value="Glycosidases"/>
    <property type="match status" value="1"/>
</dbReference>
<dbReference type="GO" id="GO:0033939">
    <property type="term" value="F:xylan alpha-1,2-glucuronosidase activity"/>
    <property type="evidence" value="ECO:0007669"/>
    <property type="project" value="UniProtKB-EC"/>
</dbReference>
<protein>
    <recommendedName>
        <fullName evidence="8">Xylan alpha-1,2-glucuronidase</fullName>
        <ecNumber evidence="8">3.2.1.131</ecNumber>
    </recommendedName>
</protein>
<comment type="subunit">
    <text evidence="8">Homodimer.</text>
</comment>
<dbReference type="GO" id="GO:0045493">
    <property type="term" value="P:xylan catabolic process"/>
    <property type="evidence" value="ECO:0007669"/>
    <property type="project" value="UniProtKB-KW"/>
</dbReference>
<dbReference type="InterPro" id="IPR037054">
    <property type="entry name" value="A-glucoronidase_C_sf"/>
</dbReference>
<comment type="similarity">
    <text evidence="1 7 8">Belongs to the glycosyl hydrolase 67 family.</text>
</comment>
<name>A0A6I0SQL8_BACT4</name>
<dbReference type="InterPro" id="IPR011099">
    <property type="entry name" value="Glyco_hydro_67_C"/>
</dbReference>
<dbReference type="PIRSF" id="PIRSF029900">
    <property type="entry name" value="Alpha-glucuronds"/>
    <property type="match status" value="1"/>
</dbReference>
<dbReference type="RefSeq" id="WP_259020124.1">
    <property type="nucleotide sequence ID" value="NZ_JANULZ010000006.1"/>
</dbReference>
<dbReference type="GO" id="GO:0046559">
    <property type="term" value="F:alpha-glucuronidase activity"/>
    <property type="evidence" value="ECO:0007669"/>
    <property type="project" value="InterPro"/>
</dbReference>
<dbReference type="InterPro" id="IPR029018">
    <property type="entry name" value="Hex-like_dom2"/>
</dbReference>
<dbReference type="InterPro" id="IPR005154">
    <property type="entry name" value="Glyco_hydro_67_aGlcAse_N"/>
</dbReference>
<dbReference type="SUPFAM" id="SSF51445">
    <property type="entry name" value="(Trans)glycosidases"/>
    <property type="match status" value="1"/>
</dbReference>
<evidence type="ECO:0000256" key="5">
    <source>
        <dbReference type="ARBA" id="ARBA00023295"/>
    </source>
</evidence>
<accession>A0A6I0SQL8</accession>
<dbReference type="InterPro" id="IPR017853">
    <property type="entry name" value="GH"/>
</dbReference>
<evidence type="ECO:0000256" key="3">
    <source>
        <dbReference type="ARBA" id="ARBA00022801"/>
    </source>
</evidence>
<evidence type="ECO:0000256" key="6">
    <source>
        <dbReference type="ARBA" id="ARBA00023326"/>
    </source>
</evidence>
<evidence type="ECO:0000256" key="7">
    <source>
        <dbReference type="PIRNR" id="PIRNR029900"/>
    </source>
</evidence>
<evidence type="ECO:0000313" key="9">
    <source>
        <dbReference type="EMBL" id="KAB4475318.1"/>
    </source>
</evidence>
<gene>
    <name evidence="9" type="ORF">GAN91_21945</name>
</gene>
<dbReference type="InterPro" id="IPR011395">
    <property type="entry name" value="Glyco_hydro_67_aGlcAse"/>
</dbReference>
<evidence type="ECO:0000256" key="2">
    <source>
        <dbReference type="ARBA" id="ARBA00022651"/>
    </source>
</evidence>
<dbReference type="Pfam" id="PF03648">
    <property type="entry name" value="Glyco_hydro_67N"/>
    <property type="match status" value="1"/>
</dbReference>